<dbReference type="InterPro" id="IPR036291">
    <property type="entry name" value="NAD(P)-bd_dom_sf"/>
</dbReference>
<feature type="domain" description="Ketoreductase" evidence="3">
    <location>
        <begin position="11"/>
        <end position="198"/>
    </location>
</feature>
<dbReference type="InterPro" id="IPR002347">
    <property type="entry name" value="SDR_fam"/>
</dbReference>
<dbReference type="PRINTS" id="PR00080">
    <property type="entry name" value="SDRFAMILY"/>
</dbReference>
<dbReference type="PANTHER" id="PTHR42760:SF133">
    <property type="entry name" value="3-OXOACYL-[ACYL-CARRIER-PROTEIN] REDUCTASE"/>
    <property type="match status" value="1"/>
</dbReference>
<dbReference type="Gene3D" id="3.40.50.720">
    <property type="entry name" value="NAD(P)-binding Rossmann-like Domain"/>
    <property type="match status" value="1"/>
</dbReference>
<keyword evidence="2 4" id="KW-0560">Oxidoreductase</keyword>
<dbReference type="Proteomes" id="UP001595528">
    <property type="component" value="Unassembled WGS sequence"/>
</dbReference>
<dbReference type="PRINTS" id="PR00081">
    <property type="entry name" value="GDHRDH"/>
</dbReference>
<proteinExistence type="inferred from homology"/>
<dbReference type="EC" id="1.1.1.-" evidence="4"/>
<dbReference type="InterPro" id="IPR020904">
    <property type="entry name" value="Sc_DH/Rdtase_CS"/>
</dbReference>
<name>A0ABV7KZ37_9PROT</name>
<dbReference type="SMART" id="SM00822">
    <property type="entry name" value="PKS_KR"/>
    <property type="match status" value="1"/>
</dbReference>
<evidence type="ECO:0000256" key="2">
    <source>
        <dbReference type="ARBA" id="ARBA00023002"/>
    </source>
</evidence>
<organism evidence="4 5">
    <name type="scientific">Marinibaculum pumilum</name>
    <dbReference type="NCBI Taxonomy" id="1766165"/>
    <lineage>
        <taxon>Bacteria</taxon>
        <taxon>Pseudomonadati</taxon>
        <taxon>Pseudomonadota</taxon>
        <taxon>Alphaproteobacteria</taxon>
        <taxon>Rhodospirillales</taxon>
        <taxon>Rhodospirillaceae</taxon>
        <taxon>Marinibaculum</taxon>
    </lineage>
</organism>
<reference evidence="5" key="1">
    <citation type="journal article" date="2019" name="Int. J. Syst. Evol. Microbiol.">
        <title>The Global Catalogue of Microorganisms (GCM) 10K type strain sequencing project: providing services to taxonomists for standard genome sequencing and annotation.</title>
        <authorList>
            <consortium name="The Broad Institute Genomics Platform"/>
            <consortium name="The Broad Institute Genome Sequencing Center for Infectious Disease"/>
            <person name="Wu L."/>
            <person name="Ma J."/>
        </authorList>
    </citation>
    <scope>NUCLEOTIDE SEQUENCE [LARGE SCALE GENOMIC DNA]</scope>
    <source>
        <strain evidence="5">KCTC 42964</strain>
    </source>
</reference>
<gene>
    <name evidence="4" type="ORF">ACFOGJ_10265</name>
</gene>
<keyword evidence="5" id="KW-1185">Reference proteome</keyword>
<dbReference type="RefSeq" id="WP_379899928.1">
    <property type="nucleotide sequence ID" value="NZ_JBHRTR010000024.1"/>
</dbReference>
<dbReference type="GO" id="GO:0016491">
    <property type="term" value="F:oxidoreductase activity"/>
    <property type="evidence" value="ECO:0007669"/>
    <property type="project" value="UniProtKB-KW"/>
</dbReference>
<evidence type="ECO:0000313" key="4">
    <source>
        <dbReference type="EMBL" id="MFC3227617.1"/>
    </source>
</evidence>
<evidence type="ECO:0000256" key="1">
    <source>
        <dbReference type="ARBA" id="ARBA00006484"/>
    </source>
</evidence>
<protein>
    <submittedName>
        <fullName evidence="4">SDR family NAD(P)-dependent oxidoreductase</fullName>
        <ecNumber evidence="4">1.1.1.-</ecNumber>
    </submittedName>
</protein>
<comment type="caution">
    <text evidence="4">The sequence shown here is derived from an EMBL/GenBank/DDBJ whole genome shotgun (WGS) entry which is preliminary data.</text>
</comment>
<dbReference type="PANTHER" id="PTHR42760">
    <property type="entry name" value="SHORT-CHAIN DEHYDROGENASES/REDUCTASES FAMILY MEMBER"/>
    <property type="match status" value="1"/>
</dbReference>
<dbReference type="SUPFAM" id="SSF51735">
    <property type="entry name" value="NAD(P)-binding Rossmann-fold domains"/>
    <property type="match status" value="1"/>
</dbReference>
<dbReference type="Pfam" id="PF13561">
    <property type="entry name" value="adh_short_C2"/>
    <property type="match status" value="1"/>
</dbReference>
<evidence type="ECO:0000313" key="5">
    <source>
        <dbReference type="Proteomes" id="UP001595528"/>
    </source>
</evidence>
<dbReference type="InterPro" id="IPR057326">
    <property type="entry name" value="KR_dom"/>
</dbReference>
<dbReference type="EMBL" id="JBHRTR010000024">
    <property type="protein sequence ID" value="MFC3227617.1"/>
    <property type="molecule type" value="Genomic_DNA"/>
</dbReference>
<comment type="similarity">
    <text evidence="1">Belongs to the short-chain dehydrogenases/reductases (SDR) family.</text>
</comment>
<accession>A0ABV7KZ37</accession>
<sequence length="258" mass="27539">MAYTPFDLTGRTVLVTGGNRGIGLGMAEALVQSGAGVVIWGSNPDNNAKAESALKALQGKGPILTQVCDVSDEAAVDARMAEAVRQVGPIYGCIANAGISGGAKSFMEMTTEEWRRMLSINLDGAFYTLRAASRHMVEAGQGGSLISMASTAAIEGAARSEHYAATKGGLLSMTRAIAVELARYRIRANSILPGWIETDMTERLTSYDKFVDNVMPRIPARRWGKRSDFGGIGVYLMSDAADYHTGDHFVIDGGYTLF</sequence>
<evidence type="ECO:0000259" key="3">
    <source>
        <dbReference type="SMART" id="SM00822"/>
    </source>
</evidence>
<dbReference type="PROSITE" id="PS00061">
    <property type="entry name" value="ADH_SHORT"/>
    <property type="match status" value="1"/>
</dbReference>